<dbReference type="AlphaFoldDB" id="A0A8J4A0C4"/>
<dbReference type="InterPro" id="IPR022791">
    <property type="entry name" value="L-PG_synthase/AglD"/>
</dbReference>
<evidence type="ECO:0000256" key="3">
    <source>
        <dbReference type="ARBA" id="ARBA00022692"/>
    </source>
</evidence>
<dbReference type="PANTHER" id="PTHR39087">
    <property type="entry name" value="UPF0104 MEMBRANE PROTEIN MJ1595"/>
    <property type="match status" value="1"/>
</dbReference>
<proteinExistence type="predicted"/>
<name>A0A8J4A0C4_9ACTN</name>
<dbReference type="EMBL" id="BOPH01000118">
    <property type="protein sequence ID" value="GIJ73534.1"/>
    <property type="molecule type" value="Genomic_DNA"/>
</dbReference>
<evidence type="ECO:0000256" key="5">
    <source>
        <dbReference type="ARBA" id="ARBA00023136"/>
    </source>
</evidence>
<comment type="subcellular location">
    <subcellularLocation>
        <location evidence="1">Cell membrane</location>
        <topology evidence="1">Multi-pass membrane protein</topology>
    </subcellularLocation>
</comment>
<keyword evidence="3 6" id="KW-0812">Transmembrane</keyword>
<feature type="transmembrane region" description="Helical" evidence="6">
    <location>
        <begin position="162"/>
        <end position="181"/>
    </location>
</feature>
<feature type="transmembrane region" description="Helical" evidence="6">
    <location>
        <begin position="15"/>
        <end position="33"/>
    </location>
</feature>
<gene>
    <name evidence="7" type="ORF">Voc01_084510</name>
</gene>
<evidence type="ECO:0000256" key="1">
    <source>
        <dbReference type="ARBA" id="ARBA00004651"/>
    </source>
</evidence>
<feature type="transmembrane region" description="Helical" evidence="6">
    <location>
        <begin position="287"/>
        <end position="304"/>
    </location>
</feature>
<evidence type="ECO:0000256" key="2">
    <source>
        <dbReference type="ARBA" id="ARBA00022475"/>
    </source>
</evidence>
<dbReference type="Pfam" id="PF03706">
    <property type="entry name" value="LPG_synthase_TM"/>
    <property type="match status" value="1"/>
</dbReference>
<feature type="transmembrane region" description="Helical" evidence="6">
    <location>
        <begin position="310"/>
        <end position="336"/>
    </location>
</feature>
<evidence type="ECO:0000313" key="7">
    <source>
        <dbReference type="EMBL" id="GIJ73534.1"/>
    </source>
</evidence>
<protein>
    <submittedName>
        <fullName evidence="7">Uncharacterized protein</fullName>
    </submittedName>
</protein>
<keyword evidence="8" id="KW-1185">Reference proteome</keyword>
<dbReference type="NCBIfam" id="TIGR00374">
    <property type="entry name" value="flippase-like domain"/>
    <property type="match status" value="1"/>
</dbReference>
<reference evidence="7" key="1">
    <citation type="submission" date="2021-01" db="EMBL/GenBank/DDBJ databases">
        <title>Whole genome shotgun sequence of Virgisporangium ochraceum NBRC 16418.</title>
        <authorList>
            <person name="Komaki H."/>
            <person name="Tamura T."/>
        </authorList>
    </citation>
    <scope>NUCLEOTIDE SEQUENCE</scope>
    <source>
        <strain evidence="7">NBRC 16418</strain>
    </source>
</reference>
<dbReference type="RefSeq" id="WP_203933359.1">
    <property type="nucleotide sequence ID" value="NZ_BOPH01000118.1"/>
</dbReference>
<dbReference type="Proteomes" id="UP000635606">
    <property type="component" value="Unassembled WGS sequence"/>
</dbReference>
<keyword evidence="4 6" id="KW-1133">Transmembrane helix</keyword>
<evidence type="ECO:0000313" key="8">
    <source>
        <dbReference type="Proteomes" id="UP000635606"/>
    </source>
</evidence>
<evidence type="ECO:0000256" key="4">
    <source>
        <dbReference type="ARBA" id="ARBA00022989"/>
    </source>
</evidence>
<feature type="transmembrane region" description="Helical" evidence="6">
    <location>
        <begin position="125"/>
        <end position="150"/>
    </location>
</feature>
<keyword evidence="5 6" id="KW-0472">Membrane</keyword>
<dbReference type="PANTHER" id="PTHR39087:SF2">
    <property type="entry name" value="UPF0104 MEMBRANE PROTEIN MJ1595"/>
    <property type="match status" value="1"/>
</dbReference>
<feature type="transmembrane region" description="Helical" evidence="6">
    <location>
        <begin position="54"/>
        <end position="73"/>
    </location>
</feature>
<feature type="transmembrane region" description="Helical" evidence="6">
    <location>
        <begin position="232"/>
        <end position="257"/>
    </location>
</feature>
<evidence type="ECO:0000256" key="6">
    <source>
        <dbReference type="SAM" id="Phobius"/>
    </source>
</evidence>
<feature type="transmembrane region" description="Helical" evidence="6">
    <location>
        <begin position="93"/>
        <end position="113"/>
    </location>
</feature>
<keyword evidence="2" id="KW-1003">Cell membrane</keyword>
<dbReference type="GO" id="GO:0005886">
    <property type="term" value="C:plasma membrane"/>
    <property type="evidence" value="ECO:0007669"/>
    <property type="project" value="UniProtKB-SubCell"/>
</dbReference>
<sequence>MGRTDTATTPRVRRVAQVAVSAALVGVIVWFVLRQFADLSEVTAVIRDLTPAETAVLVVAAVWNLLTYWFVVVVATPGLRLPQAAVLTQSTTAVSNAVPAGGAVAVGLTYTMLSSWGFSRSRGTLFVVVTGIWNNLVKLGMPVFALAIVALRGERDAGRTTAAVVGLGALVAAVALFALVLRSGTFAARAGVTAGRWASALLRLARRGPVHGWDLAVVKWRSRVVGLVRHRWLALTTSTLVSHLSLYLVLLVALRVTGVPDSAVGWAEVLAVFAFARLVTAIPITPGGVGVVELALIAGLTGAGGDDARVVAAVLLHRLLTFVLPICVGALTYLYWRRNRSWRDSAPPLSDSGTVVRP</sequence>
<organism evidence="7 8">
    <name type="scientific">Virgisporangium ochraceum</name>
    <dbReference type="NCBI Taxonomy" id="65505"/>
    <lineage>
        <taxon>Bacteria</taxon>
        <taxon>Bacillati</taxon>
        <taxon>Actinomycetota</taxon>
        <taxon>Actinomycetes</taxon>
        <taxon>Micromonosporales</taxon>
        <taxon>Micromonosporaceae</taxon>
        <taxon>Virgisporangium</taxon>
    </lineage>
</organism>
<accession>A0A8J4A0C4</accession>
<comment type="caution">
    <text evidence="7">The sequence shown here is derived from an EMBL/GenBank/DDBJ whole genome shotgun (WGS) entry which is preliminary data.</text>
</comment>